<proteinExistence type="inferred from homology"/>
<evidence type="ECO:0000256" key="7">
    <source>
        <dbReference type="ARBA" id="ARBA00035633"/>
    </source>
</evidence>
<dbReference type="GO" id="GO:0008696">
    <property type="term" value="F:4-amino-4-deoxychorismate lyase activity"/>
    <property type="evidence" value="ECO:0007669"/>
    <property type="project" value="UniProtKB-EC"/>
</dbReference>
<dbReference type="EC" id="4.1.3.38" evidence="8"/>
<dbReference type="InterPro" id="IPR018300">
    <property type="entry name" value="Aminotrans_IV_CS"/>
</dbReference>
<dbReference type="NCBIfam" id="NF004761">
    <property type="entry name" value="PRK06092.1"/>
    <property type="match status" value="1"/>
</dbReference>
<evidence type="ECO:0000256" key="10">
    <source>
        <dbReference type="RuleBase" id="RU004106"/>
    </source>
</evidence>
<accession>A0A2R5F501</accession>
<dbReference type="Proteomes" id="UP000245081">
    <property type="component" value="Unassembled WGS sequence"/>
</dbReference>
<evidence type="ECO:0000256" key="8">
    <source>
        <dbReference type="ARBA" id="ARBA00035676"/>
    </source>
</evidence>
<evidence type="ECO:0000313" key="13">
    <source>
        <dbReference type="Proteomes" id="UP000245081"/>
    </source>
</evidence>
<evidence type="ECO:0000256" key="11">
    <source>
        <dbReference type="RuleBase" id="RU004516"/>
    </source>
</evidence>
<dbReference type="Gene3D" id="3.30.470.10">
    <property type="match status" value="1"/>
</dbReference>
<dbReference type="FunFam" id="3.20.10.10:FF:000002">
    <property type="entry name" value="D-alanine aminotransferase"/>
    <property type="match status" value="1"/>
</dbReference>
<dbReference type="PROSITE" id="PS00770">
    <property type="entry name" value="AA_TRANSFER_CLASS_4"/>
    <property type="match status" value="1"/>
</dbReference>
<dbReference type="GO" id="GO:0005829">
    <property type="term" value="C:cytosol"/>
    <property type="evidence" value="ECO:0007669"/>
    <property type="project" value="TreeGrafter"/>
</dbReference>
<evidence type="ECO:0000256" key="3">
    <source>
        <dbReference type="ARBA" id="ARBA00011738"/>
    </source>
</evidence>
<dbReference type="InterPro" id="IPR036038">
    <property type="entry name" value="Aminotransferase-like"/>
</dbReference>
<keyword evidence="13" id="KW-1185">Reference proteome</keyword>
<dbReference type="InterPro" id="IPR017824">
    <property type="entry name" value="Aminodeoxychorismate_lyase_IV"/>
</dbReference>
<comment type="subunit">
    <text evidence="3">Homodimer.</text>
</comment>
<evidence type="ECO:0000256" key="5">
    <source>
        <dbReference type="ARBA" id="ARBA00022909"/>
    </source>
</evidence>
<protein>
    <recommendedName>
        <fullName evidence="8">aminodeoxychorismate lyase</fullName>
        <ecNumber evidence="8">4.1.3.38</ecNumber>
    </recommendedName>
</protein>
<dbReference type="GO" id="GO:0030170">
    <property type="term" value="F:pyridoxal phosphate binding"/>
    <property type="evidence" value="ECO:0007669"/>
    <property type="project" value="InterPro"/>
</dbReference>
<comment type="similarity">
    <text evidence="2 10">Belongs to the class-IV pyridoxal-phosphate-dependent aminotransferase family.</text>
</comment>
<evidence type="ECO:0000256" key="1">
    <source>
        <dbReference type="ARBA" id="ARBA00001933"/>
    </source>
</evidence>
<dbReference type="InterPro" id="IPR043132">
    <property type="entry name" value="BCAT-like_C"/>
</dbReference>
<keyword evidence="5" id="KW-0289">Folate biosynthesis</keyword>
<dbReference type="GO" id="GO:0046656">
    <property type="term" value="P:folic acid biosynthetic process"/>
    <property type="evidence" value="ECO:0007669"/>
    <property type="project" value="UniProtKB-KW"/>
</dbReference>
<dbReference type="OrthoDB" id="9805628at2"/>
<evidence type="ECO:0000256" key="2">
    <source>
        <dbReference type="ARBA" id="ARBA00009320"/>
    </source>
</evidence>
<gene>
    <name evidence="12" type="primary">pabC</name>
    <name evidence="12" type="ORF">NMK_0577</name>
</gene>
<dbReference type="CDD" id="cd01559">
    <property type="entry name" value="ADCL_like"/>
    <property type="match status" value="1"/>
</dbReference>
<dbReference type="RefSeq" id="WP_109014250.1">
    <property type="nucleotide sequence ID" value="NZ_BDOQ01000002.1"/>
</dbReference>
<dbReference type="AlphaFoldDB" id="A0A2R5F501"/>
<keyword evidence="4 11" id="KW-0663">Pyridoxal phosphate</keyword>
<dbReference type="PANTHER" id="PTHR42743:SF2">
    <property type="entry name" value="AMINODEOXYCHORISMATE LYASE"/>
    <property type="match status" value="1"/>
</dbReference>
<dbReference type="Gene3D" id="3.20.10.10">
    <property type="entry name" value="D-amino Acid Aminotransferase, subunit A, domain 2"/>
    <property type="match status" value="1"/>
</dbReference>
<dbReference type="Pfam" id="PF01063">
    <property type="entry name" value="Aminotran_4"/>
    <property type="match status" value="1"/>
</dbReference>
<comment type="cofactor">
    <cofactor evidence="1 11">
        <name>pyridoxal 5'-phosphate</name>
        <dbReference type="ChEBI" id="CHEBI:597326"/>
    </cofactor>
</comment>
<evidence type="ECO:0000256" key="4">
    <source>
        <dbReference type="ARBA" id="ARBA00022898"/>
    </source>
</evidence>
<dbReference type="EMBL" id="BDOQ01000002">
    <property type="protein sequence ID" value="GBG13039.1"/>
    <property type="molecule type" value="Genomic_DNA"/>
</dbReference>
<comment type="catalytic activity">
    <reaction evidence="9">
        <text>4-amino-4-deoxychorismate = 4-aminobenzoate + pyruvate + H(+)</text>
        <dbReference type="Rhea" id="RHEA:16201"/>
        <dbReference type="ChEBI" id="CHEBI:15361"/>
        <dbReference type="ChEBI" id="CHEBI:15378"/>
        <dbReference type="ChEBI" id="CHEBI:17836"/>
        <dbReference type="ChEBI" id="CHEBI:58406"/>
        <dbReference type="EC" id="4.1.3.38"/>
    </reaction>
</comment>
<name>A0A2R5F501_9PROT</name>
<dbReference type="InterPro" id="IPR001544">
    <property type="entry name" value="Aminotrans_IV"/>
</dbReference>
<dbReference type="InterPro" id="IPR050571">
    <property type="entry name" value="Class-IV_PLP-Dep_Aminotrnsfr"/>
</dbReference>
<comment type="caution">
    <text evidence="12">The sequence shown here is derived from an EMBL/GenBank/DDBJ whole genome shotgun (WGS) entry which is preliminary data.</text>
</comment>
<evidence type="ECO:0000313" key="12">
    <source>
        <dbReference type="EMBL" id="GBG13039.1"/>
    </source>
</evidence>
<dbReference type="GO" id="GO:0008153">
    <property type="term" value="P:4-aminobenzoate biosynthetic process"/>
    <property type="evidence" value="ECO:0007669"/>
    <property type="project" value="TreeGrafter"/>
</dbReference>
<sequence length="279" mass="30938">MQHRHEYLINGKRESGISPFDRGFAYGDGVFRTLAIRRGQLRTWTAHLKRLQTDCNALGIVCPSEELLLGDISKLAGDSSECAIKIVVTRGEGERGYAVPALAQPTRVVIKTALPQYPEQHYSSGVSLFLCQTRLGHQPRLAGIKHLNRLENVLARMEWVDTQVVDGLMLDTDGHVIECTMSNVFMRSGDTLITPDLSKCGVAGVTRQRIIDTAPELGYRAVVRPITLSELMDADEVVICNSLYGVWQVNHLASHAWPFGVLAAKLREQLSKEDDAVFL</sequence>
<evidence type="ECO:0000256" key="9">
    <source>
        <dbReference type="ARBA" id="ARBA00049529"/>
    </source>
</evidence>
<keyword evidence="6 12" id="KW-0456">Lyase</keyword>
<organism evidence="12 13">
    <name type="scientific">Novimethylophilus kurashikiensis</name>
    <dbReference type="NCBI Taxonomy" id="1825523"/>
    <lineage>
        <taxon>Bacteria</taxon>
        <taxon>Pseudomonadati</taxon>
        <taxon>Pseudomonadota</taxon>
        <taxon>Betaproteobacteria</taxon>
        <taxon>Nitrosomonadales</taxon>
        <taxon>Methylophilaceae</taxon>
        <taxon>Novimethylophilus</taxon>
    </lineage>
</organism>
<dbReference type="InterPro" id="IPR043131">
    <property type="entry name" value="BCAT-like_N"/>
</dbReference>
<comment type="pathway">
    <text evidence="7">Cofactor biosynthesis; tetrahydrofolate biosynthesis; 4-aminobenzoate from chorismate: step 2/2.</text>
</comment>
<evidence type="ECO:0000256" key="6">
    <source>
        <dbReference type="ARBA" id="ARBA00023239"/>
    </source>
</evidence>
<dbReference type="NCBIfam" id="TIGR03461">
    <property type="entry name" value="pabC_Proteo"/>
    <property type="match status" value="1"/>
</dbReference>
<reference evidence="12 13" key="1">
    <citation type="journal article" date="2018" name="Environ. Microbiol.">
        <title>Isolation and genomic characterization of Novimethylophilus kurashikiensis gen. nov. sp. nov., a new lanthanide-dependent methylotrophic species of Methylophilaceae.</title>
        <authorList>
            <person name="Lv H."/>
            <person name="Sahin N."/>
            <person name="Tani A."/>
        </authorList>
    </citation>
    <scope>NUCLEOTIDE SEQUENCE [LARGE SCALE GENOMIC DNA]</scope>
    <source>
        <strain evidence="12 13">La2-4</strain>
    </source>
</reference>
<dbReference type="PANTHER" id="PTHR42743">
    <property type="entry name" value="AMINO-ACID AMINOTRANSFERASE"/>
    <property type="match status" value="1"/>
</dbReference>
<dbReference type="SUPFAM" id="SSF56752">
    <property type="entry name" value="D-aminoacid aminotransferase-like PLP-dependent enzymes"/>
    <property type="match status" value="1"/>
</dbReference>